<keyword evidence="3" id="KW-0175">Coiled coil</keyword>
<organism evidence="5 6">
    <name type="scientific">Anabas testudineus</name>
    <name type="common">Climbing perch</name>
    <name type="synonym">Anthias testudineus</name>
    <dbReference type="NCBI Taxonomy" id="64144"/>
    <lineage>
        <taxon>Eukaryota</taxon>
        <taxon>Metazoa</taxon>
        <taxon>Chordata</taxon>
        <taxon>Craniata</taxon>
        <taxon>Vertebrata</taxon>
        <taxon>Euteleostomi</taxon>
        <taxon>Actinopterygii</taxon>
        <taxon>Neopterygii</taxon>
        <taxon>Teleostei</taxon>
        <taxon>Neoteleostei</taxon>
        <taxon>Acanthomorphata</taxon>
        <taxon>Anabantaria</taxon>
        <taxon>Anabantiformes</taxon>
        <taxon>Anabantoidei</taxon>
        <taxon>Anabantidae</taxon>
        <taxon>Anabas</taxon>
    </lineage>
</organism>
<name>A0A3Q1J4Z2_ANATE</name>
<dbReference type="AlphaFoldDB" id="A0A3Q1J4Z2"/>
<dbReference type="GO" id="GO:0036126">
    <property type="term" value="C:sperm flagellum"/>
    <property type="evidence" value="ECO:0007669"/>
    <property type="project" value="TreeGrafter"/>
</dbReference>
<evidence type="ECO:0000256" key="1">
    <source>
        <dbReference type="ARBA" id="ARBA00007209"/>
    </source>
</evidence>
<evidence type="ECO:0000256" key="4">
    <source>
        <dbReference type="RuleBase" id="RU367040"/>
    </source>
</evidence>
<keyword evidence="4" id="KW-0966">Cell projection</keyword>
<evidence type="ECO:0000313" key="6">
    <source>
        <dbReference type="Proteomes" id="UP000265040"/>
    </source>
</evidence>
<evidence type="ECO:0000256" key="3">
    <source>
        <dbReference type="ARBA" id="ARBA00023054"/>
    </source>
</evidence>
<comment type="similarity">
    <text evidence="1 4">Belongs to the tektin family.</text>
</comment>
<evidence type="ECO:0000313" key="5">
    <source>
        <dbReference type="Ensembl" id="ENSATEP00000026364.2"/>
    </source>
</evidence>
<proteinExistence type="inferred from homology"/>
<keyword evidence="6" id="KW-1185">Reference proteome</keyword>
<reference evidence="5" key="3">
    <citation type="submission" date="2025-09" db="UniProtKB">
        <authorList>
            <consortium name="Ensembl"/>
        </authorList>
    </citation>
    <scope>IDENTIFICATION</scope>
</reference>
<accession>A0A3Q1J4Z2</accession>
<protein>
    <recommendedName>
        <fullName evidence="4">Tektin</fullName>
    </recommendedName>
</protein>
<dbReference type="GO" id="GO:0015630">
    <property type="term" value="C:microtubule cytoskeleton"/>
    <property type="evidence" value="ECO:0007669"/>
    <property type="project" value="UniProtKB-UniRule"/>
</dbReference>
<keyword evidence="2" id="KW-0963">Cytoplasm</keyword>
<reference evidence="5" key="2">
    <citation type="submission" date="2025-08" db="UniProtKB">
        <authorList>
            <consortium name="Ensembl"/>
        </authorList>
    </citation>
    <scope>IDENTIFICATION</scope>
</reference>
<dbReference type="GO" id="GO:0005634">
    <property type="term" value="C:nucleus"/>
    <property type="evidence" value="ECO:0007669"/>
    <property type="project" value="TreeGrafter"/>
</dbReference>
<dbReference type="GeneTree" id="ENSGT00950000182894"/>
<dbReference type="GO" id="GO:0060294">
    <property type="term" value="P:cilium movement involved in cell motility"/>
    <property type="evidence" value="ECO:0007669"/>
    <property type="project" value="UniProtKB-UniRule"/>
</dbReference>
<keyword evidence="4" id="KW-0282">Flagellum</keyword>
<dbReference type="Proteomes" id="UP000265040">
    <property type="component" value="Chromosome 1"/>
</dbReference>
<dbReference type="PRINTS" id="PR00511">
    <property type="entry name" value="TEKTIN"/>
</dbReference>
<dbReference type="PANTHER" id="PTHR19960:SF12">
    <property type="entry name" value="TEKTIN-4"/>
    <property type="match status" value="1"/>
</dbReference>
<reference evidence="5" key="1">
    <citation type="submission" date="2021-04" db="EMBL/GenBank/DDBJ databases">
        <authorList>
            <consortium name="Wellcome Sanger Institute Data Sharing"/>
        </authorList>
    </citation>
    <scope>NUCLEOTIDE SEQUENCE [LARGE SCALE GENOMIC DNA]</scope>
</reference>
<dbReference type="OrthoDB" id="5788000at2759"/>
<dbReference type="Ensembl" id="ENSATET00000026788.2">
    <property type="protein sequence ID" value="ENSATEP00000026364.2"/>
    <property type="gene ID" value="ENSATEG00000018178.2"/>
</dbReference>
<dbReference type="PANTHER" id="PTHR19960">
    <property type="entry name" value="TEKTIN"/>
    <property type="match status" value="1"/>
</dbReference>
<keyword evidence="4" id="KW-0969">Cilium</keyword>
<sequence length="336" mass="38876">AEGTRLLGERPQDIHYWKSELQRHIGHLLTDTETLLALKTRLEKALDATETPYAITTDNLNCRTRRLGPDSVSQWDCVLQEVDLIRSVQDLLKKTKAQVVTQIKLNREAKHMLELDWSDKYQAYSFDDHCGRHSNRSPDTKHHPGSAAMQDHQDNLNKALQEEQATNSLRSELLVEQVLHDTAEDLRVQCSKVDQAFSQRCVELVQAKTQLEIKLTKTLKQIGVQERNFVVLQKAINNKEAPLRVAQSRLLLYLRSLRPNMELCRDEPQLRYTQHLTSLNQQLSEPRSSLSHLEESRMALEKDINCKTHSLFIDRDKCMTHPVVLYLYCVIQSESY</sequence>
<dbReference type="InterPro" id="IPR048256">
    <property type="entry name" value="Tektin-like"/>
</dbReference>
<dbReference type="Pfam" id="PF03148">
    <property type="entry name" value="Tektin"/>
    <property type="match status" value="1"/>
</dbReference>
<comment type="subcellular location">
    <subcellularLocation>
        <location evidence="4">Cytoplasm</location>
        <location evidence="4">Cytoskeleton</location>
        <location evidence="4">Cilium axoneme</location>
    </subcellularLocation>
</comment>
<evidence type="ECO:0000256" key="2">
    <source>
        <dbReference type="ARBA" id="ARBA00022490"/>
    </source>
</evidence>
<dbReference type="GO" id="GO:0060271">
    <property type="term" value="P:cilium assembly"/>
    <property type="evidence" value="ECO:0007669"/>
    <property type="project" value="UniProtKB-UniRule"/>
</dbReference>
<dbReference type="InterPro" id="IPR000435">
    <property type="entry name" value="Tektins"/>
</dbReference>
<dbReference type="GO" id="GO:0005930">
    <property type="term" value="C:axoneme"/>
    <property type="evidence" value="ECO:0007669"/>
    <property type="project" value="UniProtKB-SubCell"/>
</dbReference>